<reference evidence="3" key="1">
    <citation type="journal article" date="2015" name="Nature">
        <title>Complex archaea that bridge the gap between prokaryotes and eukaryotes.</title>
        <authorList>
            <person name="Spang A."/>
            <person name="Saw J.H."/>
            <person name="Jorgensen S.L."/>
            <person name="Zaremba-Niedzwiedzka K."/>
            <person name="Martijn J."/>
            <person name="Lind A.E."/>
            <person name="van Eijk R."/>
            <person name="Schleper C."/>
            <person name="Guy L."/>
            <person name="Ettema T.J."/>
        </authorList>
    </citation>
    <scope>NUCLEOTIDE SEQUENCE</scope>
</reference>
<accession>A0A0F8YCZ2</accession>
<dbReference type="CDD" id="cd16148">
    <property type="entry name" value="sulfatase_like"/>
    <property type="match status" value="1"/>
</dbReference>
<keyword evidence="1" id="KW-0472">Membrane</keyword>
<feature type="non-terminal residue" evidence="3">
    <location>
        <position position="1"/>
    </location>
</feature>
<keyword evidence="1" id="KW-1133">Transmembrane helix</keyword>
<dbReference type="EMBL" id="LAZR01067236">
    <property type="protein sequence ID" value="KKK51999.1"/>
    <property type="molecule type" value="Genomic_DNA"/>
</dbReference>
<sequence length="343" mass="38790">IKVLALGKPCIKLVVAILACLILNGCVNRLLLDHSKKELSEKKRQNILLVTINSLRADHTSCLGYHRSTTVNFDSFAKKNALFTNAFASSSWQMPSTGSIFTSLFSDSHGATHINKSMNQEVKTMAEILGENGYYTAGFCCNPRLSSTHGFAQGFDFYDDYSVSMILSSMNFNPAENFDINKLRTNDLVNDAVIRWLGNSKQEQVFLFVHYYDNHWDYLPPAPYDTLYNPNYNGSLDGTEIAREPLYSNRPSDDDVNHMIALYDGEIRQTDQDLEDLLEYFRKSGKFEDYLIIVMGDHGEQFYEHGHTSHHGIFDELISVPLAISVPDFREPMVISSFVSGVD</sequence>
<evidence type="ECO:0000313" key="3">
    <source>
        <dbReference type="EMBL" id="KKK51999.1"/>
    </source>
</evidence>
<feature type="domain" description="Sulfatase N-terminal" evidence="2">
    <location>
        <begin position="45"/>
        <end position="342"/>
    </location>
</feature>
<evidence type="ECO:0000256" key="1">
    <source>
        <dbReference type="SAM" id="Phobius"/>
    </source>
</evidence>
<dbReference type="Gene3D" id="3.40.720.10">
    <property type="entry name" value="Alkaline Phosphatase, subunit A"/>
    <property type="match status" value="1"/>
</dbReference>
<dbReference type="InterPro" id="IPR000917">
    <property type="entry name" value="Sulfatase_N"/>
</dbReference>
<keyword evidence="1" id="KW-0812">Transmembrane</keyword>
<gene>
    <name evidence="3" type="ORF">LCGC14_3109340</name>
</gene>
<proteinExistence type="predicted"/>
<dbReference type="Pfam" id="PF00884">
    <property type="entry name" value="Sulfatase"/>
    <property type="match status" value="1"/>
</dbReference>
<feature type="transmembrane region" description="Helical" evidence="1">
    <location>
        <begin position="13"/>
        <end position="32"/>
    </location>
</feature>
<dbReference type="AlphaFoldDB" id="A0A0F8YCZ2"/>
<dbReference type="PANTHER" id="PTHR43751:SF3">
    <property type="entry name" value="SULFATASE N-TERMINAL DOMAIN-CONTAINING PROTEIN"/>
    <property type="match status" value="1"/>
</dbReference>
<dbReference type="InterPro" id="IPR017850">
    <property type="entry name" value="Alkaline_phosphatase_core_sf"/>
</dbReference>
<feature type="non-terminal residue" evidence="3">
    <location>
        <position position="343"/>
    </location>
</feature>
<dbReference type="PANTHER" id="PTHR43751">
    <property type="entry name" value="SULFATASE"/>
    <property type="match status" value="1"/>
</dbReference>
<dbReference type="InterPro" id="IPR052701">
    <property type="entry name" value="GAG_Ulvan_Degrading_Sulfatases"/>
</dbReference>
<evidence type="ECO:0000259" key="2">
    <source>
        <dbReference type="Pfam" id="PF00884"/>
    </source>
</evidence>
<comment type="caution">
    <text evidence="3">The sequence shown here is derived from an EMBL/GenBank/DDBJ whole genome shotgun (WGS) entry which is preliminary data.</text>
</comment>
<dbReference type="SUPFAM" id="SSF53649">
    <property type="entry name" value="Alkaline phosphatase-like"/>
    <property type="match status" value="1"/>
</dbReference>
<protein>
    <recommendedName>
        <fullName evidence="2">Sulfatase N-terminal domain-containing protein</fullName>
    </recommendedName>
</protein>
<name>A0A0F8YCZ2_9ZZZZ</name>
<organism evidence="3">
    <name type="scientific">marine sediment metagenome</name>
    <dbReference type="NCBI Taxonomy" id="412755"/>
    <lineage>
        <taxon>unclassified sequences</taxon>
        <taxon>metagenomes</taxon>
        <taxon>ecological metagenomes</taxon>
    </lineage>
</organism>